<name>A0ABR3XR02_9EURO</name>
<sequence>MLLLSLSKTRLGRVPPRRSNLSTSIRTLRARAATRPFSTRNASSRNSIKYIAATGLASSSALVWLITSSARDDVPCLEKPPAKYSSAGHGPSKDQVTSIISREAYSYLVRNIPGVDRYDGAQIASNSPCEDQFVHGRFSSPRNDGDQWMAWAVLDGHAGRQTADLLREELVPYVRNSLGQVEPSYHQKKRHVPDEAVQGAITRGFLDLDEAIFHRALDAARSNEPLQDKVDKLLPAFSGSCALLSLYDPATSTLHVACTGDSRAVLGQQRADGTWEAIPLSVDQTGRNEEEVARLYREHPDEDKIVKDGRVLGIMVSRAFGDGRWKWPLELQEELHRKFHGPAPLTPRYDVRTPPYLTAEPVVTTTKIDPTRSSFLIMATDGMWDVMSSHQAINLVGDWLHAQQAGGKKKQSFPELTNGPVDFGQVSERFEDARKTVQDDNAAVHLVRNSLGGNHHELIAGRLAYGPPHSRYLRDDTTVQVVFFNIENLRKQ</sequence>
<comment type="caution">
    <text evidence="2">The sequence shown here is derived from an EMBL/GenBank/DDBJ whole genome shotgun (WGS) entry which is preliminary data.</text>
</comment>
<dbReference type="SMART" id="SM00332">
    <property type="entry name" value="PP2Cc"/>
    <property type="match status" value="1"/>
</dbReference>
<evidence type="ECO:0000313" key="2">
    <source>
        <dbReference type="EMBL" id="KAL1878373.1"/>
    </source>
</evidence>
<feature type="domain" description="PPM-type phosphatase" evidence="1">
    <location>
        <begin position="125"/>
        <end position="484"/>
    </location>
</feature>
<dbReference type="InterPro" id="IPR015655">
    <property type="entry name" value="PP2C"/>
</dbReference>
<dbReference type="PANTHER" id="PTHR13832:SF792">
    <property type="entry name" value="GM14286P"/>
    <property type="match status" value="1"/>
</dbReference>
<dbReference type="PROSITE" id="PS51746">
    <property type="entry name" value="PPM_2"/>
    <property type="match status" value="1"/>
</dbReference>
<dbReference type="InterPro" id="IPR036457">
    <property type="entry name" value="PPM-type-like_dom_sf"/>
</dbReference>
<dbReference type="InterPro" id="IPR001932">
    <property type="entry name" value="PPM-type_phosphatase-like_dom"/>
</dbReference>
<evidence type="ECO:0000313" key="3">
    <source>
        <dbReference type="Proteomes" id="UP001583193"/>
    </source>
</evidence>
<dbReference type="Proteomes" id="UP001583193">
    <property type="component" value="Unassembled WGS sequence"/>
</dbReference>
<dbReference type="SUPFAM" id="SSF81606">
    <property type="entry name" value="PP2C-like"/>
    <property type="match status" value="1"/>
</dbReference>
<proteinExistence type="predicted"/>
<evidence type="ECO:0000259" key="1">
    <source>
        <dbReference type="PROSITE" id="PS51746"/>
    </source>
</evidence>
<dbReference type="EMBL" id="JAVDPF010000012">
    <property type="protein sequence ID" value="KAL1878373.1"/>
    <property type="molecule type" value="Genomic_DNA"/>
</dbReference>
<dbReference type="Gene3D" id="3.60.40.10">
    <property type="entry name" value="PPM-type phosphatase domain"/>
    <property type="match status" value="1"/>
</dbReference>
<gene>
    <name evidence="2" type="ORF">Plec18167_004445</name>
</gene>
<dbReference type="Pfam" id="PF00481">
    <property type="entry name" value="PP2C"/>
    <property type="match status" value="1"/>
</dbReference>
<organism evidence="2 3">
    <name type="scientific">Paecilomyces lecythidis</name>
    <dbReference type="NCBI Taxonomy" id="3004212"/>
    <lineage>
        <taxon>Eukaryota</taxon>
        <taxon>Fungi</taxon>
        <taxon>Dikarya</taxon>
        <taxon>Ascomycota</taxon>
        <taxon>Pezizomycotina</taxon>
        <taxon>Eurotiomycetes</taxon>
        <taxon>Eurotiomycetidae</taxon>
        <taxon>Eurotiales</taxon>
        <taxon>Thermoascaceae</taxon>
        <taxon>Paecilomyces</taxon>
    </lineage>
</organism>
<protein>
    <recommendedName>
        <fullName evidence="1">PPM-type phosphatase domain-containing protein</fullName>
    </recommendedName>
</protein>
<dbReference type="CDD" id="cd00143">
    <property type="entry name" value="PP2Cc"/>
    <property type="match status" value="1"/>
</dbReference>
<accession>A0ABR3XR02</accession>
<keyword evidence="3" id="KW-1185">Reference proteome</keyword>
<dbReference type="PANTHER" id="PTHR13832">
    <property type="entry name" value="PROTEIN PHOSPHATASE 2C"/>
    <property type="match status" value="1"/>
</dbReference>
<reference evidence="2 3" key="1">
    <citation type="journal article" date="2024" name="IMA Fungus">
        <title>IMA Genome - F19 : A genome assembly and annotation guide to empower mycologists, including annotated draft genome sequences of Ceratocystis pirilliformis, Diaporthe australafricana, Fusarium ophioides, Paecilomyces lecythidis, and Sporothrix stenoceras.</title>
        <authorList>
            <person name="Aylward J."/>
            <person name="Wilson A.M."/>
            <person name="Visagie C.M."/>
            <person name="Spraker J."/>
            <person name="Barnes I."/>
            <person name="Buitendag C."/>
            <person name="Ceriani C."/>
            <person name="Del Mar Angel L."/>
            <person name="du Plessis D."/>
            <person name="Fuchs T."/>
            <person name="Gasser K."/>
            <person name="Kramer D."/>
            <person name="Li W."/>
            <person name="Munsamy K."/>
            <person name="Piso A."/>
            <person name="Price J.L."/>
            <person name="Sonnekus B."/>
            <person name="Thomas C."/>
            <person name="van der Nest A."/>
            <person name="van Dijk A."/>
            <person name="van Heerden A."/>
            <person name="van Vuuren N."/>
            <person name="Yilmaz N."/>
            <person name="Duong T.A."/>
            <person name="van der Merwe N.A."/>
            <person name="Wingfield M.J."/>
            <person name="Wingfield B.D."/>
        </authorList>
    </citation>
    <scope>NUCLEOTIDE SEQUENCE [LARGE SCALE GENOMIC DNA]</scope>
    <source>
        <strain evidence="2 3">CMW 18167</strain>
    </source>
</reference>